<evidence type="ECO:0000313" key="2">
    <source>
        <dbReference type="Proteomes" id="UP000555407"/>
    </source>
</evidence>
<comment type="caution">
    <text evidence="1">The sequence shown here is derived from an EMBL/GenBank/DDBJ whole genome shotgun (WGS) entry which is preliminary data.</text>
</comment>
<reference evidence="1 2" key="1">
    <citation type="submission" date="2020-03" db="EMBL/GenBank/DDBJ databases">
        <title>Sequencing the genomes of 1000 actinobacteria strains.</title>
        <authorList>
            <person name="Klenk H.-P."/>
        </authorList>
    </citation>
    <scope>NUCLEOTIDE SEQUENCE [LARGE SCALE GENOMIC DNA]</scope>
    <source>
        <strain evidence="1 2">DSM 45490</strain>
    </source>
</reference>
<name>A0A7X5VDE0_9ACTN</name>
<accession>A0A7X5VDE0</accession>
<proteinExistence type="predicted"/>
<protein>
    <submittedName>
        <fullName evidence="1">Uncharacterized protein</fullName>
    </submittedName>
</protein>
<gene>
    <name evidence="1" type="ORF">BJY22_004829</name>
</gene>
<keyword evidence="2" id="KW-1185">Reference proteome</keyword>
<organism evidence="1 2">
    <name type="scientific">Kribbella shirazensis</name>
    <dbReference type="NCBI Taxonomy" id="1105143"/>
    <lineage>
        <taxon>Bacteria</taxon>
        <taxon>Bacillati</taxon>
        <taxon>Actinomycetota</taxon>
        <taxon>Actinomycetes</taxon>
        <taxon>Propionibacteriales</taxon>
        <taxon>Kribbellaceae</taxon>
        <taxon>Kribbella</taxon>
    </lineage>
</organism>
<evidence type="ECO:0000313" key="1">
    <source>
        <dbReference type="EMBL" id="NIK59112.1"/>
    </source>
</evidence>
<sequence>MAVFPGRISPHKFAEYTAVRNSKRGSSQLMV</sequence>
<dbReference type="Proteomes" id="UP000555407">
    <property type="component" value="Unassembled WGS sequence"/>
</dbReference>
<dbReference type="EMBL" id="JAASRO010000001">
    <property type="protein sequence ID" value="NIK59112.1"/>
    <property type="molecule type" value="Genomic_DNA"/>
</dbReference>
<dbReference type="AlphaFoldDB" id="A0A7X5VDE0"/>